<comment type="caution">
    <text evidence="6">The sequence shown here is derived from an EMBL/GenBank/DDBJ whole genome shotgun (WGS) entry which is preliminary data.</text>
</comment>
<evidence type="ECO:0000256" key="3">
    <source>
        <dbReference type="ARBA" id="ARBA00022989"/>
    </source>
</evidence>
<dbReference type="AlphaFoldDB" id="A0A3D8R0D9"/>
<dbReference type="GO" id="GO:0016020">
    <property type="term" value="C:membrane"/>
    <property type="evidence" value="ECO:0007669"/>
    <property type="project" value="UniProtKB-SubCell"/>
</dbReference>
<keyword evidence="3 5" id="KW-1133">Transmembrane helix</keyword>
<evidence type="ECO:0000256" key="2">
    <source>
        <dbReference type="ARBA" id="ARBA00022692"/>
    </source>
</evidence>
<dbReference type="GO" id="GO:0046873">
    <property type="term" value="F:metal ion transmembrane transporter activity"/>
    <property type="evidence" value="ECO:0007669"/>
    <property type="project" value="InterPro"/>
</dbReference>
<gene>
    <name evidence="6" type="ORF">BP6252_08902</name>
</gene>
<comment type="subcellular location">
    <subcellularLocation>
        <location evidence="1">Membrane</location>
        <topology evidence="1">Multi-pass membrane protein</topology>
    </subcellularLocation>
</comment>
<dbReference type="Gene3D" id="1.20.58.340">
    <property type="entry name" value="Magnesium transport protein CorA, transmembrane region"/>
    <property type="match status" value="1"/>
</dbReference>
<dbReference type="Pfam" id="PF01544">
    <property type="entry name" value="CorA"/>
    <property type="match status" value="1"/>
</dbReference>
<keyword evidence="2 5" id="KW-0812">Transmembrane</keyword>
<name>A0A3D8R0D9_9HELO</name>
<keyword evidence="7" id="KW-1185">Reference proteome</keyword>
<evidence type="ECO:0000313" key="7">
    <source>
        <dbReference type="Proteomes" id="UP000256645"/>
    </source>
</evidence>
<dbReference type="InterPro" id="IPR045863">
    <property type="entry name" value="CorA_TM1_TM2"/>
</dbReference>
<feature type="transmembrane region" description="Helical" evidence="5">
    <location>
        <begin position="288"/>
        <end position="310"/>
    </location>
</feature>
<reference evidence="6 7" key="1">
    <citation type="journal article" date="2018" name="IMA Fungus">
        <title>IMA Genome-F 9: Draft genome sequence of Annulohypoxylon stygium, Aspergillus mulundensis, Berkeleyomyces basicola (syn. Thielaviopsis basicola), Ceratocystis smalleyi, two Cercospora beticola strains, Coleophoma cylindrospora, Fusarium fracticaudum, Phialophora cf. hyalina, and Morchella septimelata.</title>
        <authorList>
            <person name="Wingfield B.D."/>
            <person name="Bills G.F."/>
            <person name="Dong Y."/>
            <person name="Huang W."/>
            <person name="Nel W.J."/>
            <person name="Swalarsk-Parry B.S."/>
            <person name="Vaghefi N."/>
            <person name="Wilken P.M."/>
            <person name="An Z."/>
            <person name="de Beer Z.W."/>
            <person name="De Vos L."/>
            <person name="Chen L."/>
            <person name="Duong T.A."/>
            <person name="Gao Y."/>
            <person name="Hammerbacher A."/>
            <person name="Kikkert J.R."/>
            <person name="Li Y."/>
            <person name="Li H."/>
            <person name="Li K."/>
            <person name="Li Q."/>
            <person name="Liu X."/>
            <person name="Ma X."/>
            <person name="Naidoo K."/>
            <person name="Pethybridge S.J."/>
            <person name="Sun J."/>
            <person name="Steenkamp E.T."/>
            <person name="van der Nest M.A."/>
            <person name="van Wyk S."/>
            <person name="Wingfield M.J."/>
            <person name="Xiong C."/>
            <person name="Yue Q."/>
            <person name="Zhang X."/>
        </authorList>
    </citation>
    <scope>NUCLEOTIDE SEQUENCE [LARGE SCALE GENOMIC DNA]</scope>
    <source>
        <strain evidence="6 7">BP6252</strain>
    </source>
</reference>
<dbReference type="SUPFAM" id="SSF144083">
    <property type="entry name" value="Magnesium transport protein CorA, transmembrane region"/>
    <property type="match status" value="1"/>
</dbReference>
<evidence type="ECO:0000313" key="6">
    <source>
        <dbReference type="EMBL" id="RDW67506.1"/>
    </source>
</evidence>
<protein>
    <submittedName>
        <fullName evidence="6">Uncharacterized protein</fullName>
    </submittedName>
</protein>
<dbReference type="EMBL" id="PDLM01000010">
    <property type="protein sequence ID" value="RDW67506.1"/>
    <property type="molecule type" value="Genomic_DNA"/>
</dbReference>
<keyword evidence="4 5" id="KW-0472">Membrane</keyword>
<organism evidence="6 7">
    <name type="scientific">Coleophoma cylindrospora</name>
    <dbReference type="NCBI Taxonomy" id="1849047"/>
    <lineage>
        <taxon>Eukaryota</taxon>
        <taxon>Fungi</taxon>
        <taxon>Dikarya</taxon>
        <taxon>Ascomycota</taxon>
        <taxon>Pezizomycotina</taxon>
        <taxon>Leotiomycetes</taxon>
        <taxon>Helotiales</taxon>
        <taxon>Dermateaceae</taxon>
        <taxon>Coleophoma</taxon>
    </lineage>
</organism>
<proteinExistence type="predicted"/>
<evidence type="ECO:0000256" key="1">
    <source>
        <dbReference type="ARBA" id="ARBA00004141"/>
    </source>
</evidence>
<sequence length="361" mass="40030">MDNYKDGLSSGLSSVRPWKTGDSIVRRYEVHDQQYFSIEQLLSIYVSTIPNSGQSGKQWFALVSSDCGKDLSQSPPGPWLGVGLPRRADYYTRFLPVPEHQLWTRSHGLPATFSSNVQEESKSTLRKLPQSLRKLPSTYKSFQDDVMISQDPLYDLSGIFGFFVSSEAQFSSFLATRIDVNSAQGQLSSEFANMDSLSNLLHSQKLLEGHIEELQYVLQVFQSHSLSSWPKSADSIAARTAASLQLDLDYPLKRACYLKTRCEKCIGLAMNVASIGEARRGIKHNKALFRFTVLASVYVPLSFTASVFGMNFKQFGQGELSVWLYVAVSVPVFAPSVLFLFFKPEAISSAGKGPKGKGGVK</sequence>
<dbReference type="InterPro" id="IPR002523">
    <property type="entry name" value="MgTranspt_CorA/ZnTranspt_ZntB"/>
</dbReference>
<dbReference type="Proteomes" id="UP000256645">
    <property type="component" value="Unassembled WGS sequence"/>
</dbReference>
<dbReference type="OrthoDB" id="3231000at2759"/>
<evidence type="ECO:0000256" key="5">
    <source>
        <dbReference type="SAM" id="Phobius"/>
    </source>
</evidence>
<feature type="transmembrane region" description="Helical" evidence="5">
    <location>
        <begin position="322"/>
        <end position="342"/>
    </location>
</feature>
<accession>A0A3D8R0D9</accession>
<evidence type="ECO:0000256" key="4">
    <source>
        <dbReference type="ARBA" id="ARBA00023136"/>
    </source>
</evidence>